<dbReference type="Proteomes" id="UP000187203">
    <property type="component" value="Unassembled WGS sequence"/>
</dbReference>
<organism evidence="1 2">
    <name type="scientific">Corchorus olitorius</name>
    <dbReference type="NCBI Taxonomy" id="93759"/>
    <lineage>
        <taxon>Eukaryota</taxon>
        <taxon>Viridiplantae</taxon>
        <taxon>Streptophyta</taxon>
        <taxon>Embryophyta</taxon>
        <taxon>Tracheophyta</taxon>
        <taxon>Spermatophyta</taxon>
        <taxon>Magnoliopsida</taxon>
        <taxon>eudicotyledons</taxon>
        <taxon>Gunneridae</taxon>
        <taxon>Pentapetalae</taxon>
        <taxon>rosids</taxon>
        <taxon>malvids</taxon>
        <taxon>Malvales</taxon>
        <taxon>Malvaceae</taxon>
        <taxon>Grewioideae</taxon>
        <taxon>Apeibeae</taxon>
        <taxon>Corchorus</taxon>
    </lineage>
</organism>
<dbReference type="EMBL" id="AWUE01000414">
    <property type="protein sequence ID" value="OMP14311.1"/>
    <property type="molecule type" value="Genomic_DNA"/>
</dbReference>
<proteinExistence type="predicted"/>
<evidence type="ECO:0000313" key="2">
    <source>
        <dbReference type="Proteomes" id="UP000187203"/>
    </source>
</evidence>
<accession>A0A1R3L4P3</accession>
<comment type="caution">
    <text evidence="1">The sequence shown here is derived from an EMBL/GenBank/DDBJ whole genome shotgun (WGS) entry which is preliminary data.</text>
</comment>
<protein>
    <submittedName>
        <fullName evidence="1">Uncharacterized protein</fullName>
    </submittedName>
</protein>
<name>A0A1R3L4P3_9ROSI</name>
<gene>
    <name evidence="1" type="ORF">COLO4_00067</name>
</gene>
<keyword evidence="2" id="KW-1185">Reference proteome</keyword>
<dbReference type="AlphaFoldDB" id="A0A1R3L4P3"/>
<sequence>MGGAPSDKDVELANNQLKNRIFFLFWHFASGCWRVTR</sequence>
<reference evidence="2" key="1">
    <citation type="submission" date="2013-09" db="EMBL/GenBank/DDBJ databases">
        <title>Corchorus olitorius genome sequencing.</title>
        <authorList>
            <person name="Alam M."/>
            <person name="Haque M.S."/>
            <person name="Islam M.S."/>
            <person name="Emdad E.M."/>
            <person name="Islam M.M."/>
            <person name="Ahmed B."/>
            <person name="Halim A."/>
            <person name="Hossen Q.M.M."/>
            <person name="Hossain M.Z."/>
            <person name="Ahmed R."/>
            <person name="Khan M.M."/>
            <person name="Islam R."/>
            <person name="Rashid M.M."/>
            <person name="Khan S.A."/>
            <person name="Rahman M.S."/>
            <person name="Alam M."/>
            <person name="Yahiya A.S."/>
            <person name="Khan M.S."/>
            <person name="Azam M.S."/>
            <person name="Haque T."/>
            <person name="Lashkar M.Z.H."/>
            <person name="Akhand A.I."/>
            <person name="Morshed G."/>
            <person name="Roy S."/>
            <person name="Uddin K.S."/>
            <person name="Rabeya T."/>
            <person name="Hossain A.S."/>
            <person name="Chowdhury A."/>
            <person name="Snigdha A.R."/>
            <person name="Mortoza M.S."/>
            <person name="Matin S.A."/>
            <person name="Hoque S.M.E."/>
            <person name="Islam M.K."/>
            <person name="Roy D.K."/>
            <person name="Haider R."/>
            <person name="Moosa M.M."/>
            <person name="Elias S.M."/>
            <person name="Hasan A.M."/>
            <person name="Jahan S."/>
            <person name="Shafiuddin M."/>
            <person name="Mahmood N."/>
            <person name="Shommy N.S."/>
        </authorList>
    </citation>
    <scope>NUCLEOTIDE SEQUENCE [LARGE SCALE GENOMIC DNA]</scope>
    <source>
        <strain evidence="2">cv. O-4</strain>
    </source>
</reference>
<evidence type="ECO:0000313" key="1">
    <source>
        <dbReference type="EMBL" id="OMP14311.1"/>
    </source>
</evidence>